<comment type="PTM">
    <text evidence="6">Under oxidizing conditions two disulfide bonds are formed involving the reactive cysteines. Under reducing conditions zinc is bound to the reactive cysteines and the protein is inactive.</text>
</comment>
<evidence type="ECO:0000256" key="6">
    <source>
        <dbReference type="HAMAP-Rule" id="MF_00117"/>
    </source>
</evidence>
<feature type="disulfide bond" description="Redox-active" evidence="6">
    <location>
        <begin position="237"/>
        <end position="239"/>
    </location>
</feature>
<comment type="function">
    <text evidence="6">Redox regulated molecular chaperone. Protects both thermally unfolding and oxidatively damaged proteins from irreversible aggregation. Plays an important role in the bacterial defense system toward oxidative stress.</text>
</comment>
<keyword evidence="2 6" id="KW-0862">Zinc</keyword>
<keyword evidence="7" id="KW-0346">Stress response</keyword>
<accession>A0A1C6GKH2</accession>
<dbReference type="Gene3D" id="3.55.30.10">
    <property type="entry name" value="Hsp33 domain"/>
    <property type="match status" value="1"/>
</dbReference>
<evidence type="ECO:0000256" key="3">
    <source>
        <dbReference type="ARBA" id="ARBA00023157"/>
    </source>
</evidence>
<organism evidence="7">
    <name type="scientific">uncultured Anaerotruncus sp</name>
    <dbReference type="NCBI Taxonomy" id="905011"/>
    <lineage>
        <taxon>Bacteria</taxon>
        <taxon>Bacillati</taxon>
        <taxon>Bacillota</taxon>
        <taxon>Clostridia</taxon>
        <taxon>Eubacteriales</taxon>
        <taxon>Oscillospiraceae</taxon>
        <taxon>Anaerotruncus</taxon>
        <taxon>environmental samples</taxon>
    </lineage>
</organism>
<dbReference type="InterPro" id="IPR000397">
    <property type="entry name" value="Heat_shock_Hsp33"/>
</dbReference>
<dbReference type="SUPFAM" id="SSF64397">
    <property type="entry name" value="Hsp33 domain"/>
    <property type="match status" value="1"/>
</dbReference>
<dbReference type="Gene3D" id="3.90.1280.10">
    <property type="entry name" value="HSP33 redox switch-like"/>
    <property type="match status" value="1"/>
</dbReference>
<reference evidence="7" key="1">
    <citation type="submission" date="2015-09" db="EMBL/GenBank/DDBJ databases">
        <authorList>
            <consortium name="Pathogen Informatics"/>
        </authorList>
    </citation>
    <scope>NUCLEOTIDE SEQUENCE</scope>
    <source>
        <strain evidence="7">2789STDY5834896</strain>
    </source>
</reference>
<keyword evidence="4 6" id="KW-0143">Chaperone</keyword>
<dbReference type="InterPro" id="IPR016153">
    <property type="entry name" value="Heat_shock_Hsp33_N"/>
</dbReference>
<dbReference type="GO" id="GO:0051082">
    <property type="term" value="F:unfolded protein binding"/>
    <property type="evidence" value="ECO:0007669"/>
    <property type="project" value="UniProtKB-UniRule"/>
</dbReference>
<dbReference type="EMBL" id="FMHG01000001">
    <property type="protein sequence ID" value="SCJ45728.1"/>
    <property type="molecule type" value="Genomic_DNA"/>
</dbReference>
<keyword evidence="5 6" id="KW-0676">Redox-active center</keyword>
<dbReference type="NCBIfam" id="NF001033">
    <property type="entry name" value="PRK00114.1"/>
    <property type="match status" value="1"/>
</dbReference>
<dbReference type="PANTHER" id="PTHR30111">
    <property type="entry name" value="33 KDA CHAPERONIN"/>
    <property type="match status" value="1"/>
</dbReference>
<dbReference type="GO" id="GO:0005737">
    <property type="term" value="C:cytoplasm"/>
    <property type="evidence" value="ECO:0007669"/>
    <property type="project" value="UniProtKB-SubCell"/>
</dbReference>
<dbReference type="HAMAP" id="MF_00117">
    <property type="entry name" value="HslO"/>
    <property type="match status" value="1"/>
</dbReference>
<evidence type="ECO:0000256" key="1">
    <source>
        <dbReference type="ARBA" id="ARBA00022490"/>
    </source>
</evidence>
<sequence>MGRILRAISENGGVVITAADTTDIAARAEQIHKTSAVVTAALGRLLTAASMMGCSLKGEESSLTLRLKGDGPAGSVIAVSDDRGNVRGYVQNPVVELPLNRYGKLDVGGAVGQNGLLHVIKDVGMKDPYVGSVPLVSGEVAEDITAYFAASEQIPTVCALGVLVNPDLTVKVAGGFLVQLLPGATEDEISRLEENIKGLPSMTNMLDSGLALEQIIDRVLAGFAPNILDEFPVDYRCNCSRSRVEQMLISLGRTELADMAAKGEDTEVACHFCDKKYRFTAKEIEKLQKQC</sequence>
<dbReference type="Pfam" id="PF01430">
    <property type="entry name" value="HSP33"/>
    <property type="match status" value="1"/>
</dbReference>
<evidence type="ECO:0000313" key="7">
    <source>
        <dbReference type="EMBL" id="SCJ45728.1"/>
    </source>
</evidence>
<comment type="similarity">
    <text evidence="6">Belongs to the HSP33 family.</text>
</comment>
<comment type="subcellular location">
    <subcellularLocation>
        <location evidence="6">Cytoplasm</location>
    </subcellularLocation>
</comment>
<evidence type="ECO:0000256" key="5">
    <source>
        <dbReference type="ARBA" id="ARBA00023284"/>
    </source>
</evidence>
<name>A0A1C6GKH2_9FIRM</name>
<dbReference type="PIRSF" id="PIRSF005261">
    <property type="entry name" value="Heat_shock_Hsp33"/>
    <property type="match status" value="1"/>
</dbReference>
<evidence type="ECO:0000256" key="4">
    <source>
        <dbReference type="ARBA" id="ARBA00023186"/>
    </source>
</evidence>
<dbReference type="AlphaFoldDB" id="A0A1C6GKH2"/>
<dbReference type="GO" id="GO:0044183">
    <property type="term" value="F:protein folding chaperone"/>
    <property type="evidence" value="ECO:0007669"/>
    <property type="project" value="TreeGrafter"/>
</dbReference>
<dbReference type="InterPro" id="IPR016154">
    <property type="entry name" value="Heat_shock_Hsp33_C"/>
</dbReference>
<dbReference type="PANTHER" id="PTHR30111:SF1">
    <property type="entry name" value="33 KDA CHAPERONIN"/>
    <property type="match status" value="1"/>
</dbReference>
<keyword evidence="3 6" id="KW-1015">Disulfide bond</keyword>
<feature type="disulfide bond" description="Redox-active" evidence="6">
    <location>
        <begin position="270"/>
        <end position="273"/>
    </location>
</feature>
<keyword evidence="1 6" id="KW-0963">Cytoplasm</keyword>
<dbReference type="GO" id="GO:0042026">
    <property type="term" value="P:protein refolding"/>
    <property type="evidence" value="ECO:0007669"/>
    <property type="project" value="TreeGrafter"/>
</dbReference>
<gene>
    <name evidence="6 7" type="primary">hslO</name>
    <name evidence="7" type="ORF">SAMEA3545359_00425</name>
</gene>
<protein>
    <recommendedName>
        <fullName evidence="6">33 kDa chaperonin</fullName>
    </recommendedName>
    <alternativeName>
        <fullName evidence="6">Heat shock protein 33 homolog</fullName>
        <shortName evidence="6">HSP33</shortName>
    </alternativeName>
</protein>
<dbReference type="SUPFAM" id="SSF118352">
    <property type="entry name" value="HSP33 redox switch-like"/>
    <property type="match status" value="1"/>
</dbReference>
<dbReference type="CDD" id="cd00498">
    <property type="entry name" value="Hsp33"/>
    <property type="match status" value="1"/>
</dbReference>
<proteinExistence type="inferred from homology"/>
<evidence type="ECO:0000256" key="2">
    <source>
        <dbReference type="ARBA" id="ARBA00022833"/>
    </source>
</evidence>